<dbReference type="KEGG" id="amr:AM1_0049"/>
<dbReference type="HOGENOM" id="CLU_025711_0_0_3"/>
<dbReference type="PANTHER" id="PTHR14194:SF86">
    <property type="entry name" value="OS05G0110300 PROTEIN"/>
    <property type="match status" value="1"/>
</dbReference>
<dbReference type="InterPro" id="IPR016040">
    <property type="entry name" value="NAD(P)-bd_dom"/>
</dbReference>
<dbReference type="CDD" id="cd05243">
    <property type="entry name" value="SDR_a5"/>
    <property type="match status" value="1"/>
</dbReference>
<dbReference type="GO" id="GO:0016491">
    <property type="term" value="F:oxidoreductase activity"/>
    <property type="evidence" value="ECO:0007669"/>
    <property type="project" value="InterPro"/>
</dbReference>
<dbReference type="Pfam" id="PF13460">
    <property type="entry name" value="NAD_binding_10"/>
    <property type="match status" value="1"/>
</dbReference>
<proteinExistence type="predicted"/>
<dbReference type="STRING" id="329726.AM1_0049"/>
<reference evidence="2 3" key="1">
    <citation type="journal article" date="2008" name="Proc. Natl. Acad. Sci. U.S.A.">
        <title>Niche adaptation and genome expansion in the chlorophyll d-producing cyanobacterium Acaryochloris marina.</title>
        <authorList>
            <person name="Swingley W.D."/>
            <person name="Chen M."/>
            <person name="Cheung P.C."/>
            <person name="Conrad A.L."/>
            <person name="Dejesa L.C."/>
            <person name="Hao J."/>
            <person name="Honchak B.M."/>
            <person name="Karbach L.E."/>
            <person name="Kurdoglu A."/>
            <person name="Lahiri S."/>
            <person name="Mastrian S.D."/>
            <person name="Miyashita H."/>
            <person name="Page L."/>
            <person name="Ramakrishna P."/>
            <person name="Satoh S."/>
            <person name="Sattley W.M."/>
            <person name="Shimada Y."/>
            <person name="Taylor H.L."/>
            <person name="Tomo T."/>
            <person name="Tsuchiya T."/>
            <person name="Wang Z.T."/>
            <person name="Raymond J."/>
            <person name="Mimuro M."/>
            <person name="Blankenship R.E."/>
            <person name="Touchman J.W."/>
        </authorList>
    </citation>
    <scope>NUCLEOTIDE SEQUENCE [LARGE SCALE GENOMIC DNA]</scope>
    <source>
        <strain evidence="3">MBIC 11017</strain>
    </source>
</reference>
<name>B0C525_ACAM1</name>
<sequence>MATKKVLVTGATGQTGSIVVQKLRECADEFEVVGFARSEAKAQEKLGSLDGVVIGDVTDRASIDSAIAGCDALVILSSSVLVMKGPPQPGQRPEFEFPQGGYPEDVDYNGHRNVIDAAAAAGVKHIVIVGSMGGTDENHYLNTLGNGKVLIWKRRTEQYLIDSGITYTIVRAGGLIDEPGGRREIIVGKDDSFFIPDRNMPHKLPRADVAEVVVQALLESNAQNKAFDVVTREEEEAPPTSDFAALFAQTTPGL</sequence>
<evidence type="ECO:0000313" key="3">
    <source>
        <dbReference type="Proteomes" id="UP000000268"/>
    </source>
</evidence>
<dbReference type="InterPro" id="IPR044163">
    <property type="entry name" value="SARED1-like"/>
</dbReference>
<dbReference type="InterPro" id="IPR036291">
    <property type="entry name" value="NAD(P)-bd_dom_sf"/>
</dbReference>
<dbReference type="OrthoDB" id="9803892at2"/>
<feature type="domain" description="NAD(P)-binding" evidence="1">
    <location>
        <begin position="10"/>
        <end position="218"/>
    </location>
</feature>
<dbReference type="Gene3D" id="3.40.50.720">
    <property type="entry name" value="NAD(P)-binding Rossmann-like Domain"/>
    <property type="match status" value="1"/>
</dbReference>
<dbReference type="Proteomes" id="UP000000268">
    <property type="component" value="Chromosome"/>
</dbReference>
<gene>
    <name evidence="2" type="ordered locus">AM1_0049</name>
</gene>
<dbReference type="PANTHER" id="PTHR14194">
    <property type="entry name" value="NITROGEN METABOLIC REGULATION PROTEIN NMR-RELATED"/>
    <property type="match status" value="1"/>
</dbReference>
<evidence type="ECO:0000259" key="1">
    <source>
        <dbReference type="Pfam" id="PF13460"/>
    </source>
</evidence>
<protein>
    <submittedName>
        <fullName evidence="2">Nucleoside-diphosphate-sugar epimerase, putative</fullName>
    </submittedName>
</protein>
<evidence type="ECO:0000313" key="2">
    <source>
        <dbReference type="EMBL" id="ABW25137.1"/>
    </source>
</evidence>
<keyword evidence="3" id="KW-1185">Reference proteome</keyword>
<dbReference type="AlphaFoldDB" id="B0C525"/>
<accession>B0C525</accession>
<dbReference type="eggNOG" id="COG0702">
    <property type="taxonomic scope" value="Bacteria"/>
</dbReference>
<dbReference type="EMBL" id="CP000828">
    <property type="protein sequence ID" value="ABW25137.1"/>
    <property type="molecule type" value="Genomic_DNA"/>
</dbReference>
<dbReference type="RefSeq" id="WP_012160758.1">
    <property type="nucleotide sequence ID" value="NC_009925.1"/>
</dbReference>
<organism evidence="2 3">
    <name type="scientific">Acaryochloris marina (strain MBIC 11017)</name>
    <dbReference type="NCBI Taxonomy" id="329726"/>
    <lineage>
        <taxon>Bacteria</taxon>
        <taxon>Bacillati</taxon>
        <taxon>Cyanobacteriota</taxon>
        <taxon>Cyanophyceae</taxon>
        <taxon>Acaryochloridales</taxon>
        <taxon>Acaryochloridaceae</taxon>
        <taxon>Acaryochloris</taxon>
    </lineage>
</organism>
<dbReference type="SUPFAM" id="SSF51735">
    <property type="entry name" value="NAD(P)-binding Rossmann-fold domains"/>
    <property type="match status" value="1"/>
</dbReference>